<feature type="compositionally biased region" description="Low complexity" evidence="1">
    <location>
        <begin position="175"/>
        <end position="185"/>
    </location>
</feature>
<dbReference type="RefSeq" id="WP_084307100.1">
    <property type="nucleotide sequence ID" value="NZ_FNDG01000011.1"/>
</dbReference>
<feature type="chain" id="PRO_5011638079" description="DUF1176 domain-containing protein" evidence="2">
    <location>
        <begin position="20"/>
        <end position="350"/>
    </location>
</feature>
<feature type="signal peptide" evidence="2">
    <location>
        <begin position="1"/>
        <end position="19"/>
    </location>
</feature>
<dbReference type="Pfam" id="PF06674">
    <property type="entry name" value="DUF1176"/>
    <property type="match status" value="1"/>
</dbReference>
<evidence type="ECO:0000256" key="1">
    <source>
        <dbReference type="SAM" id="MobiDB-lite"/>
    </source>
</evidence>
<dbReference type="InterPro" id="IPR009560">
    <property type="entry name" value="DUF1176"/>
</dbReference>
<accession>A0A1G8HQZ0</accession>
<name>A0A1G8HQZ0_9GAMM</name>
<evidence type="ECO:0000313" key="4">
    <source>
        <dbReference type="Proteomes" id="UP000198606"/>
    </source>
</evidence>
<dbReference type="AlphaFoldDB" id="A0A1G8HQZ0"/>
<dbReference type="Proteomes" id="UP000198606">
    <property type="component" value="Unassembled WGS sequence"/>
</dbReference>
<evidence type="ECO:0008006" key="5">
    <source>
        <dbReference type="Google" id="ProtNLM"/>
    </source>
</evidence>
<gene>
    <name evidence="3" type="ORF">SAMN05216588_11159</name>
</gene>
<reference evidence="3 4" key="1">
    <citation type="submission" date="2016-10" db="EMBL/GenBank/DDBJ databases">
        <authorList>
            <person name="de Groot N.N."/>
        </authorList>
    </citation>
    <scope>NUCLEOTIDE SEQUENCE [LARGE SCALE GENOMIC DNA]</scope>
    <source>
        <strain evidence="3 4">LMG 18387</strain>
    </source>
</reference>
<dbReference type="PROSITE" id="PS51257">
    <property type="entry name" value="PROKAR_LIPOPROTEIN"/>
    <property type="match status" value="1"/>
</dbReference>
<evidence type="ECO:0000313" key="3">
    <source>
        <dbReference type="EMBL" id="SDI08900.1"/>
    </source>
</evidence>
<dbReference type="EMBL" id="FNDG01000011">
    <property type="protein sequence ID" value="SDI08900.1"/>
    <property type="molecule type" value="Genomic_DNA"/>
</dbReference>
<dbReference type="STRING" id="29435.SAMN05216588_11159"/>
<protein>
    <recommendedName>
        <fullName evidence="5">DUF1176 domain-containing protein</fullName>
    </recommendedName>
</protein>
<feature type="region of interest" description="Disordered" evidence="1">
    <location>
        <begin position="171"/>
        <end position="196"/>
    </location>
</feature>
<sequence>MIRTTFALLLALGSCSAHAAEEVPLYRHIKDWLIGCDNTRQCTAMGAVSPRDDTGTMTWTLRVTREAGPQGDLRVGVFSYNAAIGQPLLDGKPLKTMLGPGLLKDGDVPEAFAATGATAEALIAELHDGQALVLPTADGDSVASLSGMSAALLMMDAVQGRVGTSTALIRQGPQPASRVPDAAVAPPRPAWQASPALSEGEAKRVLDAVMAATRHAWEADLLEDIAPEGQVFALNARDALVIIQTGCAAYNCAYSLYQAPLQHPEQAQPLLVAQVPGMPDMLPMGSIEFDPSRGELSSYEMAMGMGGCGTSMRWRYDGHGFSLIRVARMATCMGLDEGYWPMLWRTAPDR</sequence>
<keyword evidence="2" id="KW-0732">Signal</keyword>
<evidence type="ECO:0000256" key="2">
    <source>
        <dbReference type="SAM" id="SignalP"/>
    </source>
</evidence>
<proteinExistence type="predicted"/>
<organism evidence="3 4">
    <name type="scientific">Phytopseudomonas flavescens</name>
    <dbReference type="NCBI Taxonomy" id="29435"/>
    <lineage>
        <taxon>Bacteria</taxon>
        <taxon>Pseudomonadati</taxon>
        <taxon>Pseudomonadota</taxon>
        <taxon>Gammaproteobacteria</taxon>
        <taxon>Pseudomonadales</taxon>
        <taxon>Pseudomonadaceae</taxon>
        <taxon>Phytopseudomonas</taxon>
    </lineage>
</organism>